<dbReference type="Gene3D" id="1.20.58.520">
    <property type="entry name" value="Amidohydrolase"/>
    <property type="match status" value="1"/>
</dbReference>
<accession>A0A3N0EGX2</accession>
<dbReference type="Pfam" id="PF01979">
    <property type="entry name" value="Amidohydro_1"/>
    <property type="match status" value="1"/>
</dbReference>
<keyword evidence="2" id="KW-0378">Hydrolase</keyword>
<keyword evidence="3" id="KW-1185">Reference proteome</keyword>
<evidence type="ECO:0000313" key="2">
    <source>
        <dbReference type="EMBL" id="RNL87041.1"/>
    </source>
</evidence>
<dbReference type="SUPFAM" id="SSF51338">
    <property type="entry name" value="Composite domain of metallo-dependent hydrolases"/>
    <property type="match status" value="1"/>
</dbReference>
<proteinExistence type="predicted"/>
<name>A0A3N0EGX2_9ACTN</name>
<dbReference type="InterPro" id="IPR011059">
    <property type="entry name" value="Metal-dep_hydrolase_composite"/>
</dbReference>
<dbReference type="SUPFAM" id="SSF51556">
    <property type="entry name" value="Metallo-dependent hydrolases"/>
    <property type="match status" value="1"/>
</dbReference>
<dbReference type="EMBL" id="RJMB01000002">
    <property type="protein sequence ID" value="RNL87041.1"/>
    <property type="molecule type" value="Genomic_DNA"/>
</dbReference>
<dbReference type="PANTHER" id="PTHR43135">
    <property type="entry name" value="ALPHA-D-RIBOSE 1-METHYLPHOSPHONATE 5-TRIPHOSPHATE DIPHOSPHATASE"/>
    <property type="match status" value="1"/>
</dbReference>
<dbReference type="Proteomes" id="UP000269198">
    <property type="component" value="Unassembled WGS sequence"/>
</dbReference>
<dbReference type="InterPro" id="IPR051781">
    <property type="entry name" value="Metallo-dep_Hydrolase"/>
</dbReference>
<sequence length="424" mass="44824">MTDGASSATSTSHTTVIRGVRVFDGTKPLDANSVLIRDGVVAEVGTDLSAHHATETVEGAGGTLLPGLIDSHTHTLRVAELEQALAFGVTTELDMFCVPELLEPLRGAAASRDDVADIRSAGIGASVPGGHPTQLVEMGVYPPFPTLASDDEAPGFVADRVSEGSDYLKILIEDGSTMGWGGQPRLDARTVSALSASAHARGLRVLAHISTQADAYQAVATGVHGLAHLFVDQPPEPEFVHKAAESGIFAVPTITIFELLHGTARRETAYVDHPRLWPYLDPVVREALLSDWREHLPWQPPHWASAEHTRRAARLLHQAGVPVLAGTDVAHPRAAHGLSLHAELAALVDAGLSPTEALTAATRAPADAFGLTDRGRITPGSRADLLLVAGDPTSDITATGEITGIWRRGQRFDRDAYQAGLNTP</sequence>
<protein>
    <submittedName>
        <fullName evidence="2">Amidohydrolase family protein</fullName>
    </submittedName>
</protein>
<dbReference type="Gene3D" id="2.30.40.10">
    <property type="entry name" value="Urease, subunit C, domain 1"/>
    <property type="match status" value="1"/>
</dbReference>
<reference evidence="2 3" key="1">
    <citation type="submission" date="2018-11" db="EMBL/GenBank/DDBJ databases">
        <title>The genome draft of YIM 96095.</title>
        <authorList>
            <person name="Tang S.-K."/>
            <person name="Chunyu W.-X."/>
            <person name="Feng Y.-Z."/>
        </authorList>
    </citation>
    <scope>NUCLEOTIDE SEQUENCE [LARGE SCALE GENOMIC DNA]</scope>
    <source>
        <strain evidence="2 3">YIM 96095</strain>
    </source>
</reference>
<dbReference type="GO" id="GO:0016810">
    <property type="term" value="F:hydrolase activity, acting on carbon-nitrogen (but not peptide) bonds"/>
    <property type="evidence" value="ECO:0007669"/>
    <property type="project" value="InterPro"/>
</dbReference>
<dbReference type="Gene3D" id="3.40.50.10910">
    <property type="entry name" value="Amidohydrolase"/>
    <property type="match status" value="1"/>
</dbReference>
<comment type="caution">
    <text evidence="2">The sequence shown here is derived from an EMBL/GenBank/DDBJ whole genome shotgun (WGS) entry which is preliminary data.</text>
</comment>
<dbReference type="PANTHER" id="PTHR43135:SF3">
    <property type="entry name" value="ALPHA-D-RIBOSE 1-METHYLPHOSPHONATE 5-TRIPHOSPHATE DIPHOSPHATASE"/>
    <property type="match status" value="1"/>
</dbReference>
<evidence type="ECO:0000313" key="3">
    <source>
        <dbReference type="Proteomes" id="UP000269198"/>
    </source>
</evidence>
<dbReference type="InterPro" id="IPR032466">
    <property type="entry name" value="Metal_Hydrolase"/>
</dbReference>
<dbReference type="OrthoDB" id="3514520at2"/>
<gene>
    <name evidence="2" type="ORF">EFW17_03455</name>
</gene>
<dbReference type="Gene3D" id="3.30.110.90">
    <property type="entry name" value="Amidohydrolase"/>
    <property type="match status" value="1"/>
</dbReference>
<feature type="domain" description="Amidohydrolase-related" evidence="1">
    <location>
        <begin position="63"/>
        <end position="409"/>
    </location>
</feature>
<dbReference type="AlphaFoldDB" id="A0A3N0EGX2"/>
<dbReference type="InterPro" id="IPR006680">
    <property type="entry name" value="Amidohydro-rel"/>
</dbReference>
<evidence type="ECO:0000259" key="1">
    <source>
        <dbReference type="Pfam" id="PF01979"/>
    </source>
</evidence>
<organism evidence="2 3">
    <name type="scientific">Halostreptopolyspora alba</name>
    <dbReference type="NCBI Taxonomy" id="2487137"/>
    <lineage>
        <taxon>Bacteria</taxon>
        <taxon>Bacillati</taxon>
        <taxon>Actinomycetota</taxon>
        <taxon>Actinomycetes</taxon>
        <taxon>Streptosporangiales</taxon>
        <taxon>Nocardiopsidaceae</taxon>
        <taxon>Halostreptopolyspora</taxon>
    </lineage>
</organism>